<feature type="region of interest" description="Disordered" evidence="2">
    <location>
        <begin position="487"/>
        <end position="589"/>
    </location>
</feature>
<dbReference type="AlphaFoldDB" id="A0A507C7U5"/>
<dbReference type="SMART" id="SM00515">
    <property type="entry name" value="eIF5C"/>
    <property type="match status" value="1"/>
</dbReference>
<name>A0A507C7U5_9FUNG</name>
<evidence type="ECO:0000313" key="5">
    <source>
        <dbReference type="EMBL" id="TPX34066.1"/>
    </source>
</evidence>
<feature type="coiled-coil region" evidence="1">
    <location>
        <begin position="181"/>
        <end position="208"/>
    </location>
</feature>
<dbReference type="Pfam" id="PF02020">
    <property type="entry name" value="W2"/>
    <property type="match status" value="1"/>
</dbReference>
<feature type="compositionally biased region" description="Low complexity" evidence="2">
    <location>
        <begin position="332"/>
        <end position="352"/>
    </location>
</feature>
<accession>A0A507C7U5</accession>
<dbReference type="PANTHER" id="PTHR45887">
    <property type="entry name" value="TRANSLATION INITIATION FACTOR EIF-2B SUBUNIT EPSILON"/>
    <property type="match status" value="1"/>
</dbReference>
<dbReference type="STRING" id="1806994.A0A507C7U5"/>
<dbReference type="OrthoDB" id="2290605at2759"/>
<dbReference type="SUPFAM" id="SSF48371">
    <property type="entry name" value="ARM repeat"/>
    <property type="match status" value="1"/>
</dbReference>
<gene>
    <name evidence="5" type="ORF">SmJEL517_g03253</name>
</gene>
<dbReference type="PANTHER" id="PTHR45887:SF1">
    <property type="entry name" value="TRANSLATION INITIATION FACTOR EIF-2B SUBUNIT EPSILON"/>
    <property type="match status" value="1"/>
</dbReference>
<feature type="domain" description="W2" evidence="4">
    <location>
        <begin position="342"/>
        <end position="494"/>
    </location>
</feature>
<dbReference type="InterPro" id="IPR003307">
    <property type="entry name" value="W2_domain"/>
</dbReference>
<feature type="transmembrane region" description="Helical" evidence="3">
    <location>
        <begin position="7"/>
        <end position="31"/>
    </location>
</feature>
<feature type="compositionally biased region" description="Low complexity" evidence="2">
    <location>
        <begin position="559"/>
        <end position="577"/>
    </location>
</feature>
<dbReference type="Proteomes" id="UP000319731">
    <property type="component" value="Unassembled WGS sequence"/>
</dbReference>
<comment type="caution">
    <text evidence="5">The sequence shown here is derived from an EMBL/GenBank/DDBJ whole genome shotgun (WGS) entry which is preliminary data.</text>
</comment>
<dbReference type="GO" id="GO:0005851">
    <property type="term" value="C:eukaryotic translation initiation factor 2B complex"/>
    <property type="evidence" value="ECO:0007669"/>
    <property type="project" value="TreeGrafter"/>
</dbReference>
<dbReference type="InterPro" id="IPR016024">
    <property type="entry name" value="ARM-type_fold"/>
</dbReference>
<dbReference type="Gene3D" id="1.25.40.180">
    <property type="match status" value="1"/>
</dbReference>
<evidence type="ECO:0000313" key="6">
    <source>
        <dbReference type="Proteomes" id="UP000319731"/>
    </source>
</evidence>
<dbReference type="PROSITE" id="PS51363">
    <property type="entry name" value="W2"/>
    <property type="match status" value="1"/>
</dbReference>
<reference evidence="5 6" key="1">
    <citation type="journal article" date="2019" name="Sci. Rep.">
        <title>Comparative genomics of chytrid fungi reveal insights into the obligate biotrophic and pathogenic lifestyle of Synchytrium endobioticum.</title>
        <authorList>
            <person name="van de Vossenberg B.T.L.H."/>
            <person name="Warris S."/>
            <person name="Nguyen H.D.T."/>
            <person name="van Gent-Pelzer M.P.E."/>
            <person name="Joly D.L."/>
            <person name="van de Geest H.C."/>
            <person name="Bonants P.J.M."/>
            <person name="Smith D.S."/>
            <person name="Levesque C.A."/>
            <person name="van der Lee T.A.J."/>
        </authorList>
    </citation>
    <scope>NUCLEOTIDE SEQUENCE [LARGE SCALE GENOMIC DNA]</scope>
    <source>
        <strain evidence="5 6">JEL517</strain>
    </source>
</reference>
<feature type="region of interest" description="Disordered" evidence="2">
    <location>
        <begin position="101"/>
        <end position="136"/>
    </location>
</feature>
<feature type="compositionally biased region" description="Acidic residues" evidence="2">
    <location>
        <begin position="489"/>
        <end position="511"/>
    </location>
</feature>
<dbReference type="GO" id="GO:0031369">
    <property type="term" value="F:translation initiation factor binding"/>
    <property type="evidence" value="ECO:0007669"/>
    <property type="project" value="TreeGrafter"/>
</dbReference>
<feature type="region of interest" description="Disordered" evidence="2">
    <location>
        <begin position="226"/>
        <end position="262"/>
    </location>
</feature>
<evidence type="ECO:0000256" key="3">
    <source>
        <dbReference type="SAM" id="Phobius"/>
    </source>
</evidence>
<dbReference type="GO" id="GO:0003743">
    <property type="term" value="F:translation initiation factor activity"/>
    <property type="evidence" value="ECO:0007669"/>
    <property type="project" value="TreeGrafter"/>
</dbReference>
<evidence type="ECO:0000256" key="2">
    <source>
        <dbReference type="SAM" id="MobiDB-lite"/>
    </source>
</evidence>
<keyword evidence="3" id="KW-1133">Transmembrane helix</keyword>
<keyword evidence="6" id="KW-1185">Reference proteome</keyword>
<evidence type="ECO:0000256" key="1">
    <source>
        <dbReference type="SAM" id="Coils"/>
    </source>
</evidence>
<keyword evidence="3" id="KW-0812">Transmembrane</keyword>
<proteinExistence type="predicted"/>
<dbReference type="GO" id="GO:0005085">
    <property type="term" value="F:guanyl-nucleotide exchange factor activity"/>
    <property type="evidence" value="ECO:0007669"/>
    <property type="project" value="TreeGrafter"/>
</dbReference>
<protein>
    <recommendedName>
        <fullName evidence="4">W2 domain-containing protein</fullName>
    </recommendedName>
</protein>
<dbReference type="InterPro" id="IPR051956">
    <property type="entry name" value="eIF2B_epsilon"/>
</dbReference>
<feature type="compositionally biased region" description="Polar residues" evidence="2">
    <location>
        <begin position="109"/>
        <end position="124"/>
    </location>
</feature>
<organism evidence="5 6">
    <name type="scientific">Synchytrium microbalum</name>
    <dbReference type="NCBI Taxonomy" id="1806994"/>
    <lineage>
        <taxon>Eukaryota</taxon>
        <taxon>Fungi</taxon>
        <taxon>Fungi incertae sedis</taxon>
        <taxon>Chytridiomycota</taxon>
        <taxon>Chytridiomycota incertae sedis</taxon>
        <taxon>Chytridiomycetes</taxon>
        <taxon>Synchytriales</taxon>
        <taxon>Synchytriaceae</taxon>
        <taxon>Synchytrium</taxon>
    </lineage>
</organism>
<dbReference type="GeneID" id="42004478"/>
<keyword evidence="1" id="KW-0175">Coiled coil</keyword>
<dbReference type="EMBL" id="QEAO01000016">
    <property type="protein sequence ID" value="TPX34066.1"/>
    <property type="molecule type" value="Genomic_DNA"/>
</dbReference>
<sequence>MTKSPEIPILVPICCMILTITPTIIMTTAVYTDSITAGPSPASWTAQTSSPNNISMAFTPSRQTITIPIEESFFLLLSITATAAILGASLVTPISHNLNSCHHRHHNQPHNSNINNTRPTSPSSGPEMKRLQSSVNHLSKRRDVLLQEITSLRKDVVYERESRSVIERAFQERVKRVELDLEFKDTEVLQLRDRVQDLEDQIEDMSYSNGSATAAVAVPIAAQRPTVITKRSTDDADDDDDDGEDVNEESGSGSDQDSASSVDSTQMFFIPSHLLPLTSPYCVNMSAQVDTFRKTATEKIFQSLVCNVAPVSIVTDLEELANRALPYTHVNNNTNSSNISSSGHPSSSNSTTQQHLDQQCLNPKEMNAEERMRECLGVAGRGMVVFLEKKTFDEDVMHQTLARYTPLFNAFTESDADQVYLLQTLETFGDPSPATRNSHFAKLLMGMYRAEIVEPNAVVEWFQLAGGASVDNVRAKCKKFVDWLKSSMEEDSDSDDDDEEEDNADDEDGDADDKKQDTAQNIELPPIASRRPTPPPSVSEPEAEAEKELRAKNRPVSLIGIAMSRASSRSSDGSSSDYAKKQVTFCEQK</sequence>
<keyword evidence="3" id="KW-0472">Membrane</keyword>
<feature type="compositionally biased region" description="Acidic residues" evidence="2">
    <location>
        <begin position="235"/>
        <end position="248"/>
    </location>
</feature>
<feature type="region of interest" description="Disordered" evidence="2">
    <location>
        <begin position="332"/>
        <end position="358"/>
    </location>
</feature>
<feature type="compositionally biased region" description="Low complexity" evidence="2">
    <location>
        <begin position="249"/>
        <end position="262"/>
    </location>
</feature>
<evidence type="ECO:0000259" key="4">
    <source>
        <dbReference type="PROSITE" id="PS51363"/>
    </source>
</evidence>
<dbReference type="RefSeq" id="XP_031024908.1">
    <property type="nucleotide sequence ID" value="XM_031169181.1"/>
</dbReference>